<dbReference type="RefSeq" id="WP_129223101.1">
    <property type="nucleotide sequence ID" value="NZ_QYBB01000002.1"/>
</dbReference>
<reference evidence="2 3" key="2">
    <citation type="submission" date="2019-02" db="EMBL/GenBank/DDBJ databases">
        <title>'Lichenibacterium ramalinii' gen. nov. sp. nov., 'Lichenibacterium minor' gen. nov. sp. nov.</title>
        <authorList>
            <person name="Pankratov T."/>
        </authorList>
    </citation>
    <scope>NUCLEOTIDE SEQUENCE [LARGE SCALE GENOMIC DNA]</scope>
    <source>
        <strain evidence="2 3">RmlP026</strain>
    </source>
</reference>
<dbReference type="EMBL" id="QYBB01000002">
    <property type="protein sequence ID" value="RYC33323.1"/>
    <property type="molecule type" value="Genomic_DNA"/>
</dbReference>
<feature type="compositionally biased region" description="Basic and acidic residues" evidence="1">
    <location>
        <begin position="1"/>
        <end position="11"/>
    </location>
</feature>
<evidence type="ECO:0000313" key="3">
    <source>
        <dbReference type="Proteomes" id="UP000290759"/>
    </source>
</evidence>
<gene>
    <name evidence="2" type="ORF">D3273_02290</name>
</gene>
<protein>
    <submittedName>
        <fullName evidence="2">Uncharacterized protein</fullName>
    </submittedName>
</protein>
<name>A0A4Q2U957_9HYPH</name>
<organism evidence="2 3">
    <name type="scientific">Lichenibacterium minor</name>
    <dbReference type="NCBI Taxonomy" id="2316528"/>
    <lineage>
        <taxon>Bacteria</taxon>
        <taxon>Pseudomonadati</taxon>
        <taxon>Pseudomonadota</taxon>
        <taxon>Alphaproteobacteria</taxon>
        <taxon>Hyphomicrobiales</taxon>
        <taxon>Lichenihabitantaceae</taxon>
        <taxon>Lichenibacterium</taxon>
    </lineage>
</organism>
<reference evidence="2 3" key="1">
    <citation type="submission" date="2018-12" db="EMBL/GenBank/DDBJ databases">
        <authorList>
            <person name="Grouzdev D.S."/>
            <person name="Krutkina M.S."/>
        </authorList>
    </citation>
    <scope>NUCLEOTIDE SEQUENCE [LARGE SCALE GENOMIC DNA]</scope>
    <source>
        <strain evidence="2 3">RmlP026</strain>
    </source>
</reference>
<evidence type="ECO:0000313" key="2">
    <source>
        <dbReference type="EMBL" id="RYC33323.1"/>
    </source>
</evidence>
<evidence type="ECO:0000256" key="1">
    <source>
        <dbReference type="SAM" id="MobiDB-lite"/>
    </source>
</evidence>
<feature type="compositionally biased region" description="Basic and acidic residues" evidence="1">
    <location>
        <begin position="82"/>
        <end position="101"/>
    </location>
</feature>
<accession>A0A4Q2U957</accession>
<comment type="caution">
    <text evidence="2">The sequence shown here is derived from an EMBL/GenBank/DDBJ whole genome shotgun (WGS) entry which is preliminary data.</text>
</comment>
<feature type="region of interest" description="Disordered" evidence="1">
    <location>
        <begin position="1"/>
        <end position="101"/>
    </location>
</feature>
<dbReference type="AlphaFoldDB" id="A0A4Q2U957"/>
<dbReference type="Proteomes" id="UP000290759">
    <property type="component" value="Unassembled WGS sequence"/>
</dbReference>
<keyword evidence="3" id="KW-1185">Reference proteome</keyword>
<proteinExistence type="predicted"/>
<sequence length="101" mass="9932">MANGHSERNGDAEIAGQRADPVAAQNEDLVQAGGPVAGEPAKGGDAYASGGQRGGGGAEPSGSRTDPSGPPASNAAAPRVHTAMDGDVRDTEEKARRTAAP</sequence>